<dbReference type="Proteomes" id="UP000470332">
    <property type="component" value="Unassembled WGS sequence"/>
</dbReference>
<evidence type="ECO:0000313" key="1">
    <source>
        <dbReference type="EMBL" id="KAB3854171.1"/>
    </source>
</evidence>
<name>A0A7J5FSI4_PHOVU</name>
<organism evidence="1 2">
    <name type="scientific">Phocaeicola vulgatus</name>
    <name type="common">Bacteroides vulgatus</name>
    <dbReference type="NCBI Taxonomy" id="821"/>
    <lineage>
        <taxon>Bacteria</taxon>
        <taxon>Pseudomonadati</taxon>
        <taxon>Bacteroidota</taxon>
        <taxon>Bacteroidia</taxon>
        <taxon>Bacteroidales</taxon>
        <taxon>Bacteroidaceae</taxon>
        <taxon>Phocaeicola</taxon>
    </lineage>
</organism>
<sequence length="437" mass="51170">MENRKQITNICLLRKEGLTLFLEKEGDVFTDIKNENTSILPEELIAEREREKNISERIKDYAQKLKRKEYYKKLNYQIENLLFLTGAGSSYNFGDGDKKGKLMFNLWDDAIELVGGKENMDTFCEAVKYADKDENGEYLKNLEKLLSLAEKAKDYITVKIFITKEDVKKEWDISCVINEIKKMIKEECNLKIVSTESSATHEKFLNKITKRKSSIARVKLFTLNYDTLFEQAARKGNYTIIDGFSFSQPRIFSGRYFDYDVVIRDGSRIKNEDNFVPRVFHLYKPHGSVDWEKTENNVFQNKAENIPVENSLMIFPQENKYEHSYEQPFFEMMTRFQTALRLKNTTLVVIGFSFGDKHILSMINEALEQNPSFQLIIINYRNAGIYENDTFYKEAEKRGNIIIVNETFADFVDAYPDIKIYDQSDEYRLVKIVNDGN</sequence>
<dbReference type="EMBL" id="WCXA01000066">
    <property type="protein sequence ID" value="KAB3854171.1"/>
    <property type="molecule type" value="Genomic_DNA"/>
</dbReference>
<evidence type="ECO:0000313" key="2">
    <source>
        <dbReference type="Proteomes" id="UP000470332"/>
    </source>
</evidence>
<dbReference type="Pfam" id="PF13289">
    <property type="entry name" value="SIR2_2"/>
    <property type="match status" value="1"/>
</dbReference>
<gene>
    <name evidence="1" type="ORF">GAS37_21130</name>
</gene>
<proteinExistence type="predicted"/>
<comment type="caution">
    <text evidence="1">The sequence shown here is derived from an EMBL/GenBank/DDBJ whole genome shotgun (WGS) entry which is preliminary data.</text>
</comment>
<accession>A0A7J5FSI4</accession>
<dbReference type="SUPFAM" id="SSF52467">
    <property type="entry name" value="DHS-like NAD/FAD-binding domain"/>
    <property type="match status" value="1"/>
</dbReference>
<dbReference type="AlphaFoldDB" id="A0A7J5FSI4"/>
<dbReference type="InterPro" id="IPR029035">
    <property type="entry name" value="DHS-like_NAD/FAD-binding_dom"/>
</dbReference>
<protein>
    <submittedName>
        <fullName evidence="1">SIR2 family protein</fullName>
    </submittedName>
</protein>
<reference evidence="1 2" key="1">
    <citation type="journal article" date="2019" name="Nat. Med.">
        <title>A library of human gut bacterial isolates paired with longitudinal multiomics data enables mechanistic microbiome research.</title>
        <authorList>
            <person name="Poyet M."/>
            <person name="Groussin M."/>
            <person name="Gibbons S.M."/>
            <person name="Avila-Pacheco J."/>
            <person name="Jiang X."/>
            <person name="Kearney S.M."/>
            <person name="Perrotta A.R."/>
            <person name="Berdy B."/>
            <person name="Zhao S."/>
            <person name="Lieberman T.D."/>
            <person name="Swanson P.K."/>
            <person name="Smith M."/>
            <person name="Roesemann S."/>
            <person name="Alexander J.E."/>
            <person name="Rich S.A."/>
            <person name="Livny J."/>
            <person name="Vlamakis H."/>
            <person name="Clish C."/>
            <person name="Bullock K."/>
            <person name="Deik A."/>
            <person name="Scott J."/>
            <person name="Pierce K.A."/>
            <person name="Xavier R.J."/>
            <person name="Alm E.J."/>
        </authorList>
    </citation>
    <scope>NUCLEOTIDE SEQUENCE [LARGE SCALE GENOMIC DNA]</scope>
    <source>
        <strain evidence="1 2">BIOML-A9</strain>
    </source>
</reference>